<dbReference type="AlphaFoldDB" id="A0AAN7NYS0"/>
<feature type="region of interest" description="Disordered" evidence="4">
    <location>
        <begin position="326"/>
        <end position="348"/>
    </location>
</feature>
<dbReference type="SUPFAM" id="SSF51735">
    <property type="entry name" value="NAD(P)-binding Rossmann-fold domains"/>
    <property type="match status" value="1"/>
</dbReference>
<feature type="domain" description="PH" evidence="5">
    <location>
        <begin position="125"/>
        <end position="225"/>
    </location>
</feature>
<dbReference type="SMART" id="SM00829">
    <property type="entry name" value="PKS_ER"/>
    <property type="match status" value="1"/>
</dbReference>
<dbReference type="EMBL" id="JARPUR010000008">
    <property type="protein sequence ID" value="KAK4871856.1"/>
    <property type="molecule type" value="Genomic_DNA"/>
</dbReference>
<name>A0AAN7NYS0_9COLE</name>
<dbReference type="SUPFAM" id="SSF50129">
    <property type="entry name" value="GroES-like"/>
    <property type="match status" value="1"/>
</dbReference>
<dbReference type="PROSITE" id="PS50003">
    <property type="entry name" value="PH_DOMAIN"/>
    <property type="match status" value="1"/>
</dbReference>
<protein>
    <recommendedName>
        <fullName evidence="5">PH domain-containing protein</fullName>
    </recommendedName>
</protein>
<comment type="caution">
    <text evidence="6">The sequence shown here is derived from an EMBL/GenBank/DDBJ whole genome shotgun (WGS) entry which is preliminary data.</text>
</comment>
<dbReference type="PANTHER" id="PTHR43401:SF2">
    <property type="entry name" value="L-THREONINE 3-DEHYDROGENASE"/>
    <property type="match status" value="1"/>
</dbReference>
<accession>A0AAN7NYS0</accession>
<evidence type="ECO:0000256" key="2">
    <source>
        <dbReference type="ARBA" id="ARBA00022833"/>
    </source>
</evidence>
<dbReference type="SUPFAM" id="SSF50729">
    <property type="entry name" value="PH domain-like"/>
    <property type="match status" value="1"/>
</dbReference>
<dbReference type="GO" id="GO:0046872">
    <property type="term" value="F:metal ion binding"/>
    <property type="evidence" value="ECO:0007669"/>
    <property type="project" value="UniProtKB-KW"/>
</dbReference>
<evidence type="ECO:0000256" key="3">
    <source>
        <dbReference type="ARBA" id="ARBA00023002"/>
    </source>
</evidence>
<proteinExistence type="predicted"/>
<dbReference type="GO" id="GO:0016491">
    <property type="term" value="F:oxidoreductase activity"/>
    <property type="evidence" value="ECO:0007669"/>
    <property type="project" value="UniProtKB-KW"/>
</dbReference>
<dbReference type="FunFam" id="3.90.180.10:FF:000041">
    <property type="entry name" value="Uncharacterized protein, isoform B"/>
    <property type="match status" value="1"/>
</dbReference>
<evidence type="ECO:0000313" key="6">
    <source>
        <dbReference type="EMBL" id="KAK4871856.1"/>
    </source>
</evidence>
<dbReference type="InterPro" id="IPR011032">
    <property type="entry name" value="GroES-like_sf"/>
</dbReference>
<dbReference type="SMART" id="SM00233">
    <property type="entry name" value="PH"/>
    <property type="match status" value="1"/>
</dbReference>
<dbReference type="Gene3D" id="2.30.29.30">
    <property type="entry name" value="Pleckstrin-homology domain (PH domain)/Phosphotyrosine-binding domain (PTB)"/>
    <property type="match status" value="1"/>
</dbReference>
<dbReference type="Proteomes" id="UP001353858">
    <property type="component" value="Unassembled WGS sequence"/>
</dbReference>
<organism evidence="6 7">
    <name type="scientific">Aquatica leii</name>
    <dbReference type="NCBI Taxonomy" id="1421715"/>
    <lineage>
        <taxon>Eukaryota</taxon>
        <taxon>Metazoa</taxon>
        <taxon>Ecdysozoa</taxon>
        <taxon>Arthropoda</taxon>
        <taxon>Hexapoda</taxon>
        <taxon>Insecta</taxon>
        <taxon>Pterygota</taxon>
        <taxon>Neoptera</taxon>
        <taxon>Endopterygota</taxon>
        <taxon>Coleoptera</taxon>
        <taxon>Polyphaga</taxon>
        <taxon>Elateriformia</taxon>
        <taxon>Elateroidea</taxon>
        <taxon>Lampyridae</taxon>
        <taxon>Luciolinae</taxon>
        <taxon>Aquatica</taxon>
    </lineage>
</organism>
<keyword evidence="7" id="KW-1185">Reference proteome</keyword>
<dbReference type="InterPro" id="IPR011993">
    <property type="entry name" value="PH-like_dom_sf"/>
</dbReference>
<dbReference type="Pfam" id="PF00169">
    <property type="entry name" value="PH"/>
    <property type="match status" value="1"/>
</dbReference>
<dbReference type="InterPro" id="IPR050129">
    <property type="entry name" value="Zn_alcohol_dh"/>
</dbReference>
<evidence type="ECO:0000313" key="7">
    <source>
        <dbReference type="Proteomes" id="UP001353858"/>
    </source>
</evidence>
<reference evidence="7" key="1">
    <citation type="submission" date="2023-01" db="EMBL/GenBank/DDBJ databases">
        <title>Key to firefly adult light organ development and bioluminescence: homeobox transcription factors regulate luciferase expression and transportation to peroxisome.</title>
        <authorList>
            <person name="Fu X."/>
        </authorList>
    </citation>
    <scope>NUCLEOTIDE SEQUENCE [LARGE SCALE GENOMIC DNA]</scope>
</reference>
<keyword evidence="2" id="KW-0862">Zinc</keyword>
<keyword evidence="1" id="KW-0479">Metal-binding</keyword>
<evidence type="ECO:0000259" key="5">
    <source>
        <dbReference type="PROSITE" id="PS50003"/>
    </source>
</evidence>
<feature type="compositionally biased region" description="Polar residues" evidence="4">
    <location>
        <begin position="303"/>
        <end position="312"/>
    </location>
</feature>
<dbReference type="PANTHER" id="PTHR43401">
    <property type="entry name" value="L-THREONINE 3-DEHYDROGENASE"/>
    <property type="match status" value="1"/>
</dbReference>
<feature type="region of interest" description="Disordered" evidence="4">
    <location>
        <begin position="292"/>
        <end position="312"/>
    </location>
</feature>
<evidence type="ECO:0000256" key="1">
    <source>
        <dbReference type="ARBA" id="ARBA00022723"/>
    </source>
</evidence>
<sequence>MTKGEINLLCAEIDKLLNDICKFLNEEIDGGYLSDNGRQIASMLIERSKQQLHTITMTIDTNNPDSILESYVDMQAYKVNLNEKYPEPQEVYSDVSVADESNFIPVNTDEQIICPFINLPACETKSGKTGYLYKKEKILFFEQQRKIYAAIQQAWFLVYLNDQSLKPYQTFDLSRYKIRACQKDTKKRDESFELFSSTDTKMHQFTAQTSKDMYQWLAALKEEANSIVTIRNLPPVPAKHTDDDFVRLSSESNNDYEPLKNFLVKETNSLINNSVKTDPPLPLPPRNATIKKSTHLHKYIPKTPSTDSLSSNYDSVGSALIVPSQDASFSEDDSDTHYDDPSELRQSNILPYVKQYEETKDDDDDNDIYDYLEKPSFPLTSNIERQVVTSRLSTDIPEPPKNEIKPKLVLKPKLSLSLRNRKKNVESKSNTMNKLCRQVSIESPGPTIKDCVFNFEVPVPEVPPLGARIRLVCAGACYRIRTRSSSVSSVSSTSSQSVEESVYTTPAHYGMRDSALFPGYEVSGIVDQLGSEVQNNSEIHLGQRVVLYPYDGVPHGYAEYIVVPELAYLVPIPDNLTLSVAAMLPTGALLAKNAVITAHDYVTQLLRERSPDQDCKILIVGTGGLALWAIRIAEHHFKAPMFKDRVHVTVASLKDEGFMLAKELDNINLVQWNEDLYEKQLIERTKDACKGLVDIVIDFGTTSRSLHRSLQCLNINGIVLVSEEVAERLLPKFSRLAHERHQKIQAVGMGSIEHLKQLVKYVSNGEIVPPPHTEFSADEATTVIQKLCESEIPGRAILRFHDVL</sequence>
<dbReference type="InterPro" id="IPR020843">
    <property type="entry name" value="ER"/>
</dbReference>
<keyword evidence="3" id="KW-0560">Oxidoreductase</keyword>
<dbReference type="InterPro" id="IPR036291">
    <property type="entry name" value="NAD(P)-bd_dom_sf"/>
</dbReference>
<dbReference type="InterPro" id="IPR001849">
    <property type="entry name" value="PH_domain"/>
</dbReference>
<dbReference type="Gene3D" id="3.90.180.10">
    <property type="entry name" value="Medium-chain alcohol dehydrogenases, catalytic domain"/>
    <property type="match status" value="1"/>
</dbReference>
<evidence type="ECO:0000256" key="4">
    <source>
        <dbReference type="SAM" id="MobiDB-lite"/>
    </source>
</evidence>
<gene>
    <name evidence="6" type="ORF">RN001_015980</name>
</gene>
<dbReference type="Gene3D" id="3.40.50.720">
    <property type="entry name" value="NAD(P)-binding Rossmann-like Domain"/>
    <property type="match status" value="1"/>
</dbReference>
<dbReference type="FunFam" id="3.40.50.720:FF:000405">
    <property type="entry name" value="Uncharacterized protein, isoform A"/>
    <property type="match status" value="1"/>
</dbReference>